<accession>A0AAE0XEA3</accession>
<evidence type="ECO:0000313" key="1">
    <source>
        <dbReference type="EMBL" id="KAK3691652.1"/>
    </source>
</evidence>
<comment type="caution">
    <text evidence="1">The sequence shown here is derived from an EMBL/GenBank/DDBJ whole genome shotgun (WGS) entry which is preliminary data.</text>
</comment>
<dbReference type="AlphaFoldDB" id="A0AAE0XEA3"/>
<keyword evidence="2" id="KW-1185">Reference proteome</keyword>
<dbReference type="Proteomes" id="UP001283361">
    <property type="component" value="Unassembled WGS sequence"/>
</dbReference>
<dbReference type="EMBL" id="JAWDGP010008080">
    <property type="protein sequence ID" value="KAK3691652.1"/>
    <property type="molecule type" value="Genomic_DNA"/>
</dbReference>
<sequence length="120" mass="13000">MGLSGQLDRISRAVPRRLVGKEHNKIIGVDYTGGNVSLYRPVTAMISSFCPNVELLNTASSLFIPKSPTSIAVNIRSASTTACSLYGKETLVVVEEGTTGWRTLNFQVLAIYSTESKEAF</sequence>
<evidence type="ECO:0000313" key="2">
    <source>
        <dbReference type="Proteomes" id="UP001283361"/>
    </source>
</evidence>
<gene>
    <name evidence="1" type="ORF">RRG08_044872</name>
</gene>
<proteinExistence type="predicted"/>
<name>A0AAE0XEA3_9GAST</name>
<protein>
    <submittedName>
        <fullName evidence="1">Uncharacterized protein</fullName>
    </submittedName>
</protein>
<organism evidence="1 2">
    <name type="scientific">Elysia crispata</name>
    <name type="common">lettuce slug</name>
    <dbReference type="NCBI Taxonomy" id="231223"/>
    <lineage>
        <taxon>Eukaryota</taxon>
        <taxon>Metazoa</taxon>
        <taxon>Spiralia</taxon>
        <taxon>Lophotrochozoa</taxon>
        <taxon>Mollusca</taxon>
        <taxon>Gastropoda</taxon>
        <taxon>Heterobranchia</taxon>
        <taxon>Euthyneura</taxon>
        <taxon>Panpulmonata</taxon>
        <taxon>Sacoglossa</taxon>
        <taxon>Placobranchoidea</taxon>
        <taxon>Plakobranchidae</taxon>
        <taxon>Elysia</taxon>
    </lineage>
</organism>
<reference evidence="1" key="1">
    <citation type="journal article" date="2023" name="G3 (Bethesda)">
        <title>A reference genome for the long-term kleptoplast-retaining sea slug Elysia crispata morphotype clarki.</title>
        <authorList>
            <person name="Eastman K.E."/>
            <person name="Pendleton A.L."/>
            <person name="Shaikh M.A."/>
            <person name="Suttiyut T."/>
            <person name="Ogas R."/>
            <person name="Tomko P."/>
            <person name="Gavelis G."/>
            <person name="Widhalm J.R."/>
            <person name="Wisecaver J.H."/>
        </authorList>
    </citation>
    <scope>NUCLEOTIDE SEQUENCE</scope>
    <source>
        <strain evidence="1">ECLA1</strain>
    </source>
</reference>